<proteinExistence type="predicted"/>
<gene>
    <name evidence="1" type="ORF">S06H3_52491</name>
</gene>
<dbReference type="PANTHER" id="PTHR32432">
    <property type="entry name" value="CELL DIVISION PROTEIN FTSA-RELATED"/>
    <property type="match status" value="1"/>
</dbReference>
<reference evidence="1" key="1">
    <citation type="journal article" date="2014" name="Front. Microbiol.">
        <title>High frequency of phylogenetically diverse reductive dehalogenase-homologous genes in deep subseafloor sedimentary metagenomes.</title>
        <authorList>
            <person name="Kawai M."/>
            <person name="Futagami T."/>
            <person name="Toyoda A."/>
            <person name="Takaki Y."/>
            <person name="Nishi S."/>
            <person name="Hori S."/>
            <person name="Arai W."/>
            <person name="Tsubouchi T."/>
            <person name="Morono Y."/>
            <person name="Uchiyama I."/>
            <person name="Ito T."/>
            <person name="Fujiyama A."/>
            <person name="Inagaki F."/>
            <person name="Takami H."/>
        </authorList>
    </citation>
    <scope>NUCLEOTIDE SEQUENCE</scope>
    <source>
        <strain evidence="1">Expedition CK06-06</strain>
    </source>
</reference>
<dbReference type="Pfam" id="PF11104">
    <property type="entry name" value="PilM_2"/>
    <property type="match status" value="1"/>
</dbReference>
<feature type="non-terminal residue" evidence="1">
    <location>
        <position position="246"/>
    </location>
</feature>
<name>X1Q4W5_9ZZZZ</name>
<dbReference type="AlphaFoldDB" id="X1Q4W5"/>
<organism evidence="1">
    <name type="scientific">marine sediment metagenome</name>
    <dbReference type="NCBI Taxonomy" id="412755"/>
    <lineage>
        <taxon>unclassified sequences</taxon>
        <taxon>metagenomes</taxon>
        <taxon>ecological metagenomes</taxon>
    </lineage>
</organism>
<feature type="non-terminal residue" evidence="1">
    <location>
        <position position="1"/>
    </location>
</feature>
<sequence length="246" mass="26642">LKARSALEMLKTRSSLGMLGSKTALGIDISNGEIKLALLKKGKNGLELLKAASAAVPKGAIKDGNIEDAAALAGAIKELKKRNKIGPERTALSLVAEPILIEILEVPKDVPGNIRQFVQDEVKHYAKLPIQDVAIDFCGIKSSVKSGVHRALVAAIDGRKISESSKALNQPGLNIDAIEPALVAYIRACYAKKIAKRFDRNLLLAIVHEGTVSFCIFRNETLDFARTKQPEADIFESDKCCEWLAE</sequence>
<dbReference type="InterPro" id="IPR005883">
    <property type="entry name" value="PilM"/>
</dbReference>
<evidence type="ECO:0008006" key="2">
    <source>
        <dbReference type="Google" id="ProtNLM"/>
    </source>
</evidence>
<evidence type="ECO:0000313" key="1">
    <source>
        <dbReference type="EMBL" id="GAI49791.1"/>
    </source>
</evidence>
<dbReference type="EMBL" id="BARV01033392">
    <property type="protein sequence ID" value="GAI49791.1"/>
    <property type="molecule type" value="Genomic_DNA"/>
</dbReference>
<protein>
    <recommendedName>
        <fullName evidence="2">SHS2 domain-containing protein</fullName>
    </recommendedName>
</protein>
<accession>X1Q4W5</accession>
<comment type="caution">
    <text evidence="1">The sequence shown here is derived from an EMBL/GenBank/DDBJ whole genome shotgun (WGS) entry which is preliminary data.</text>
</comment>
<dbReference type="PANTHER" id="PTHR32432:SF3">
    <property type="entry name" value="ETHANOLAMINE UTILIZATION PROTEIN EUTJ"/>
    <property type="match status" value="1"/>
</dbReference>
<dbReference type="Gene3D" id="3.30.1490.300">
    <property type="match status" value="1"/>
</dbReference>
<dbReference type="Gene3D" id="3.30.420.40">
    <property type="match status" value="2"/>
</dbReference>
<dbReference type="InterPro" id="IPR050696">
    <property type="entry name" value="FtsA/MreB"/>
</dbReference>